<keyword evidence="4" id="KW-1185">Reference proteome</keyword>
<organism evidence="3 4">
    <name type="scientific">Nonomuraea cavernae</name>
    <dbReference type="NCBI Taxonomy" id="2045107"/>
    <lineage>
        <taxon>Bacteria</taxon>
        <taxon>Bacillati</taxon>
        <taxon>Actinomycetota</taxon>
        <taxon>Actinomycetes</taxon>
        <taxon>Streptosporangiales</taxon>
        <taxon>Streptosporangiaceae</taxon>
        <taxon>Nonomuraea</taxon>
    </lineage>
</organism>
<dbReference type="GO" id="GO:0010181">
    <property type="term" value="F:FMN binding"/>
    <property type="evidence" value="ECO:0007669"/>
    <property type="project" value="InterPro"/>
</dbReference>
<dbReference type="RefSeq" id="WP_189127792.1">
    <property type="nucleotide sequence ID" value="NZ_BMNH01000027.1"/>
</dbReference>
<sequence length="195" mass="20676">MSFSQTAEAGLCDSVRSVLRRVPATVVVVSSFVSGRPWGVTASSFSSVTLDPPIVSICLFSHTAVMRAARLHGRVGVSVLSADQVHIARAAAAPGAPKFLESFSPEAEGLGETGIPHPASNRRWDPHDGAAVPPAPSVHGALAHFDCAVSQVVTVGDHDVLFARVERVREGDPALAPLLYYDRDFYRLPDDPIEG</sequence>
<dbReference type="InterPro" id="IPR012349">
    <property type="entry name" value="Split_barrel_FMN-bd"/>
</dbReference>
<reference evidence="3" key="2">
    <citation type="submission" date="2020-09" db="EMBL/GenBank/DDBJ databases">
        <authorList>
            <person name="Sun Q."/>
            <person name="Zhou Y."/>
        </authorList>
    </citation>
    <scope>NUCLEOTIDE SEQUENCE</scope>
    <source>
        <strain evidence="3">CGMCC 4.7368</strain>
    </source>
</reference>
<evidence type="ECO:0000313" key="4">
    <source>
        <dbReference type="Proteomes" id="UP000646523"/>
    </source>
</evidence>
<name>A0A918DR93_9ACTN</name>
<dbReference type="Proteomes" id="UP000646523">
    <property type="component" value="Unassembled WGS sequence"/>
</dbReference>
<proteinExistence type="predicted"/>
<gene>
    <name evidence="3" type="ORF">GCM10012289_62490</name>
</gene>
<dbReference type="InterPro" id="IPR002563">
    <property type="entry name" value="Flavin_Rdtase-like_dom"/>
</dbReference>
<accession>A0A918DR93</accession>
<dbReference type="EMBL" id="BMNH01000027">
    <property type="protein sequence ID" value="GGO79059.1"/>
    <property type="molecule type" value="Genomic_DNA"/>
</dbReference>
<dbReference type="GO" id="GO:0042602">
    <property type="term" value="F:riboflavin reductase (NADPH) activity"/>
    <property type="evidence" value="ECO:0007669"/>
    <property type="project" value="TreeGrafter"/>
</dbReference>
<feature type="domain" description="Flavin reductase like" evidence="2">
    <location>
        <begin position="19"/>
        <end position="187"/>
    </location>
</feature>
<dbReference type="PANTHER" id="PTHR30466">
    <property type="entry name" value="FLAVIN REDUCTASE"/>
    <property type="match status" value="1"/>
</dbReference>
<dbReference type="InterPro" id="IPR050268">
    <property type="entry name" value="NADH-dep_flavin_reductase"/>
</dbReference>
<dbReference type="PANTHER" id="PTHR30466:SF1">
    <property type="entry name" value="FMN REDUCTASE (NADH) RUTF"/>
    <property type="match status" value="1"/>
</dbReference>
<comment type="caution">
    <text evidence="3">The sequence shown here is derived from an EMBL/GenBank/DDBJ whole genome shotgun (WGS) entry which is preliminary data.</text>
</comment>
<dbReference type="SMART" id="SM00903">
    <property type="entry name" value="Flavin_Reduct"/>
    <property type="match status" value="1"/>
</dbReference>
<dbReference type="Pfam" id="PF01613">
    <property type="entry name" value="Flavin_Reduct"/>
    <property type="match status" value="1"/>
</dbReference>
<evidence type="ECO:0000259" key="2">
    <source>
        <dbReference type="SMART" id="SM00903"/>
    </source>
</evidence>
<reference evidence="3" key="1">
    <citation type="journal article" date="2014" name="Int. J. Syst. Evol. Microbiol.">
        <title>Complete genome sequence of Corynebacterium casei LMG S-19264T (=DSM 44701T), isolated from a smear-ripened cheese.</title>
        <authorList>
            <consortium name="US DOE Joint Genome Institute (JGI-PGF)"/>
            <person name="Walter F."/>
            <person name="Albersmeier A."/>
            <person name="Kalinowski J."/>
            <person name="Ruckert C."/>
        </authorList>
    </citation>
    <scope>NUCLEOTIDE SEQUENCE</scope>
    <source>
        <strain evidence="3">CGMCC 4.7368</strain>
    </source>
</reference>
<protein>
    <submittedName>
        <fullName evidence="3">Flavin reductase</fullName>
    </submittedName>
</protein>
<evidence type="ECO:0000256" key="1">
    <source>
        <dbReference type="ARBA" id="ARBA00023002"/>
    </source>
</evidence>
<dbReference type="Gene3D" id="2.30.110.10">
    <property type="entry name" value="Electron Transport, Fmn-binding Protein, Chain A"/>
    <property type="match status" value="1"/>
</dbReference>
<keyword evidence="1" id="KW-0560">Oxidoreductase</keyword>
<evidence type="ECO:0000313" key="3">
    <source>
        <dbReference type="EMBL" id="GGO79059.1"/>
    </source>
</evidence>
<dbReference type="SUPFAM" id="SSF50475">
    <property type="entry name" value="FMN-binding split barrel"/>
    <property type="match status" value="1"/>
</dbReference>
<dbReference type="AlphaFoldDB" id="A0A918DR93"/>